<accession>A0A7Z9DZ59</accession>
<keyword evidence="3" id="KW-1185">Reference proteome</keyword>
<protein>
    <submittedName>
        <fullName evidence="2">Uncharacterized protein</fullName>
    </submittedName>
</protein>
<dbReference type="SUPFAM" id="SSF52540">
    <property type="entry name" value="P-loop containing nucleoside triphosphate hydrolases"/>
    <property type="match status" value="1"/>
</dbReference>
<dbReference type="Proteomes" id="UP000182190">
    <property type="component" value="Unassembled WGS sequence"/>
</dbReference>
<sequence length="1789" mass="204243">MQPKSVELQSRLESLTNSFLQLSQNLSEATQNLEQSLIPPSLDLAEHIVNKRQDFEDIRRQAVELAQSLEVSTTEPEKIISIHELEALLKAIHKAEVEEVIDTWQQALDILDKILKINSKDSADFLPLQQCLTQAAQLRNLILNSPEDNLNAEAKALISGEHHLAQLLTLILERESPDYQRLANLQASVVQSCGMPIALAALTGRLFLESESTSPLVKIPELKENNNPIEPDISEPEPIELEKLKIVPKTYDLNNKINDKDSSNQTKIAVLPNVFDQSKTNTQDIALSLSNTNNEDQETAIQYLIWKLIGEKKLSLAFNLAWGIETEFPQIQPRLPSWVIRAVILGIHVRYDLGTGEIANILIDDFANFSESMFTKEGEWNQAISLLLAASALRPALLAPNTDASQILLSLRLGEGLNQLYEYCQIIAKYGSQRLALDVKAIKTVISQEQWNDKITVLNQEIDGWCSEAPGFLMRSTQGRRIWKRWLDLGGLVEQLLSQIKEKDSSLLLRSTTLNHVQEVKDRISIFYTSCELKNQIELTKRQLGVNKKREIDQDDIPKIYRYVNQAVDFGRRWIDLQELRLDQRNDFTQRQAKLAEQIKQEISDLHDPVLEEIQIFENKNSSELIQAGIYCCQSAVLDIRNLFNPDTSLVATEPNPKYLFYGDLLRTPTLCLNADWQPEISSRTDLVKGIADLIIKNNFDWRENFLEQSDLRNHEATDRIIEYIRVNPELLINIEELERIRENSIRECRDSLERDIKKTRNQIEQAVALGILKEGDRFDYVAQIAHIEKEVETTLRFDLKHNKLDCIKTAIANKKQAVIEQVRQRLNPLPLTSEQPSYVRIQELLDQGNVLTANEYIDMVSRGDEIPNIEVEFNDFSDFFPIKVTEIDNFMEVNNPPFVIQKVQKRENVCGINLRRPSGSATNRAAEMLTAWFSVKKGGKSQQISQEEARTILVNLGFNPLNIKVEQIGGRTWLKVKTETIRNKELCPVAGYGSAAHGQYRILCVWDRPTAEDIRNAVGETSHGAPAFVFFFGRLTEPRRRDLARLCRERRSTFVLIDDILMLYLCGAEEPRLQTLFNCALPFTFVEPYATTAGLVPPEIFYGRKQERDSIINQMGSCFIYGGRQLGKTALLRSVERDFHASQEQRIALFLDLKADGIGIHKSIEDIWSLLAEEFKKLGIIPRNITTNIGAKALLGNLQTWLEEDKSRRILLLLDETDKFLESDGQNHFNQTSRFKGLMDQTERRFKVVFAGLHNVQRTTRLENHPLAHYGEPLCIGPLLENGEWREARALIKRPLASIGYELSDDLVTRILSQTNYYPSLTQLYCQELLREVNKNHLRIYERNKIPPYEISDYQVDEAYQSQNLRKAIRDRFLWTLQLDQRYEVIAYSIAYESLTSQEGMVNGFSVSWIQNVVLSWWSEGFQGKSTDEFRALLEEMVGLGILRETSKGQFALRSPNVVLLLGTESEIEEQLLRSREPSLEYDAAIFRPVLRNDLSRPSPLTVQQESVLRKREHGVSIIVGCPAAGLHELKDSLLSAVGQEFFIPINEVSEISIFTQQLGNLDKRERSIDGTTIVFVSSTCAWDLKWVERSQEKVQKLTSKKSFVRVVFVANPQKLWDLVSTNSLMSLESQGIIPISLNPWHDAALQQWLEDCDLALSKENREKITEITGNWSVLLQRFYQQAKLDRHWEPHLQKLAESLTHSDVLSNLAGLMGLDQGYLEQRQILHTLATLEKVSSEDLISVVEGISPETVNQTLKWAELLRLINAVGHDDWSVDPLVRRILTSIGG</sequence>
<keyword evidence="1" id="KW-0175">Coiled coil</keyword>
<name>A0A7Z9DZ59_9CYAN</name>
<proteinExistence type="predicted"/>
<feature type="coiled-coil region" evidence="1">
    <location>
        <begin position="735"/>
        <end position="770"/>
    </location>
</feature>
<dbReference type="InterPro" id="IPR027417">
    <property type="entry name" value="P-loop_NTPase"/>
</dbReference>
<dbReference type="EMBL" id="CZCS02000163">
    <property type="protein sequence ID" value="VXD17074.1"/>
    <property type="molecule type" value="Genomic_DNA"/>
</dbReference>
<dbReference type="OrthoDB" id="498769at2"/>
<organism evidence="2 3">
    <name type="scientific">Planktothrix paucivesiculata PCC 9631</name>
    <dbReference type="NCBI Taxonomy" id="671071"/>
    <lineage>
        <taxon>Bacteria</taxon>
        <taxon>Bacillati</taxon>
        <taxon>Cyanobacteriota</taxon>
        <taxon>Cyanophyceae</taxon>
        <taxon>Oscillatoriophycideae</taxon>
        <taxon>Oscillatoriales</taxon>
        <taxon>Microcoleaceae</taxon>
        <taxon>Planktothrix</taxon>
    </lineage>
</organism>
<evidence type="ECO:0000313" key="3">
    <source>
        <dbReference type="Proteomes" id="UP000182190"/>
    </source>
</evidence>
<dbReference type="Gene3D" id="3.40.50.300">
    <property type="entry name" value="P-loop containing nucleotide triphosphate hydrolases"/>
    <property type="match status" value="1"/>
</dbReference>
<evidence type="ECO:0000313" key="2">
    <source>
        <dbReference type="EMBL" id="VXD17074.1"/>
    </source>
</evidence>
<dbReference type="RefSeq" id="WP_083616932.1">
    <property type="nucleotide sequence ID" value="NZ_LR734992.1"/>
</dbReference>
<gene>
    <name evidence="2" type="ORF">PL9631_250158</name>
</gene>
<comment type="caution">
    <text evidence="2">The sequence shown here is derived from an EMBL/GenBank/DDBJ whole genome shotgun (WGS) entry which is preliminary data.</text>
</comment>
<evidence type="ECO:0000256" key="1">
    <source>
        <dbReference type="SAM" id="Coils"/>
    </source>
</evidence>
<reference evidence="2" key="1">
    <citation type="submission" date="2019-10" db="EMBL/GenBank/DDBJ databases">
        <authorList>
            <consortium name="Genoscope - CEA"/>
            <person name="William W."/>
        </authorList>
    </citation>
    <scope>NUCLEOTIDE SEQUENCE [LARGE SCALE GENOMIC DNA]</scope>
    <source>
        <strain evidence="2">BBR_PRJEB10994</strain>
    </source>
</reference>